<evidence type="ECO:0000313" key="4">
    <source>
        <dbReference type="Proteomes" id="UP000317369"/>
    </source>
</evidence>
<dbReference type="Gene3D" id="3.40.50.2000">
    <property type="entry name" value="Glycogen Phosphorylase B"/>
    <property type="match status" value="2"/>
</dbReference>
<keyword evidence="4" id="KW-1185">Reference proteome</keyword>
<dbReference type="CDD" id="cd03784">
    <property type="entry name" value="GT1_Gtf-like"/>
    <property type="match status" value="1"/>
</dbReference>
<sequence length="426" mass="47618">MNRKKRYVVMTFGSYGDVFPMLGLCEELKRRGEDVAFCSRPGTREMAERIGIEFIGAGDDALYEESVRNPDIWHPWKASFMVAEKIGELIDPSYAVVRNEYEKHGEDLVVIASMLVFGARLAREQWGFRLVTVHLQPLVFRDTRKPPRFSVYGPDMRKLPRWVNRGFYGVADLLLDGVVRKPLNEWQVEHGIEPVKKGIFRDWGHSPDLVLGMFPEWFAEKGEEWPRVSEVVGFPVWDDEEKAGLSAELEAFLNGGDEGGSGGDRPVVITPGSANVFGGKFIEVGVEACRKIGRRALVMTGYPEQICELKEGREMWCEYAPFDVLFKRVSVVMHHGGVGTTARCLGSGVPQIIMPLAHDQPDNGQRVKELGAGDWIAPKKFTVERVAARLEEMVGDAEMKSNCENMAGQIAGEDGVKRAVDLIVGE</sequence>
<dbReference type="GO" id="GO:0016829">
    <property type="term" value="F:lyase activity"/>
    <property type="evidence" value="ECO:0007669"/>
    <property type="project" value="UniProtKB-KW"/>
</dbReference>
<dbReference type="GO" id="GO:0016758">
    <property type="term" value="F:hexosyltransferase activity"/>
    <property type="evidence" value="ECO:0007669"/>
    <property type="project" value="InterPro"/>
</dbReference>
<dbReference type="KEGG" id="pcor:KS4_00740"/>
<dbReference type="InterPro" id="IPR050426">
    <property type="entry name" value="Glycosyltransferase_28"/>
</dbReference>
<dbReference type="AlphaFoldDB" id="A0A517YPB0"/>
<dbReference type="RefSeq" id="WP_145072969.1">
    <property type="nucleotide sequence ID" value="NZ_CP036425.1"/>
</dbReference>
<dbReference type="InterPro" id="IPR004276">
    <property type="entry name" value="GlycoTrans_28_N"/>
</dbReference>
<dbReference type="Proteomes" id="UP000317369">
    <property type="component" value="Chromosome"/>
</dbReference>
<name>A0A517YPB0_9BACT</name>
<dbReference type="PANTHER" id="PTHR48050:SF13">
    <property type="entry name" value="STEROL 3-BETA-GLUCOSYLTRANSFERASE UGT80A2"/>
    <property type="match status" value="1"/>
</dbReference>
<dbReference type="Pfam" id="PF03033">
    <property type="entry name" value="Glyco_transf_28"/>
    <property type="match status" value="1"/>
</dbReference>
<organism evidence="3 4">
    <name type="scientific">Poriferisphaera corsica</name>
    <dbReference type="NCBI Taxonomy" id="2528020"/>
    <lineage>
        <taxon>Bacteria</taxon>
        <taxon>Pseudomonadati</taxon>
        <taxon>Planctomycetota</taxon>
        <taxon>Phycisphaerae</taxon>
        <taxon>Phycisphaerales</taxon>
        <taxon>Phycisphaeraceae</taxon>
        <taxon>Poriferisphaera</taxon>
    </lineage>
</organism>
<reference evidence="3 4" key="1">
    <citation type="submission" date="2019-02" db="EMBL/GenBank/DDBJ databases">
        <title>Deep-cultivation of Planctomycetes and their phenomic and genomic characterization uncovers novel biology.</title>
        <authorList>
            <person name="Wiegand S."/>
            <person name="Jogler M."/>
            <person name="Boedeker C."/>
            <person name="Pinto D."/>
            <person name="Vollmers J."/>
            <person name="Rivas-Marin E."/>
            <person name="Kohn T."/>
            <person name="Peeters S.H."/>
            <person name="Heuer A."/>
            <person name="Rast P."/>
            <person name="Oberbeckmann S."/>
            <person name="Bunk B."/>
            <person name="Jeske O."/>
            <person name="Meyerdierks A."/>
            <person name="Storesund J.E."/>
            <person name="Kallscheuer N."/>
            <person name="Luecker S."/>
            <person name="Lage O.M."/>
            <person name="Pohl T."/>
            <person name="Merkel B.J."/>
            <person name="Hornburger P."/>
            <person name="Mueller R.-W."/>
            <person name="Bruemmer F."/>
            <person name="Labrenz M."/>
            <person name="Spormann A.M."/>
            <person name="Op den Camp H."/>
            <person name="Overmann J."/>
            <person name="Amann R."/>
            <person name="Jetten M.S.M."/>
            <person name="Mascher T."/>
            <person name="Medema M.H."/>
            <person name="Devos D.P."/>
            <person name="Kaster A.-K."/>
            <person name="Ovreas L."/>
            <person name="Rohde M."/>
            <person name="Galperin M.Y."/>
            <person name="Jogler C."/>
        </authorList>
    </citation>
    <scope>NUCLEOTIDE SEQUENCE [LARGE SCALE GENOMIC DNA]</scope>
    <source>
        <strain evidence="3 4">KS4</strain>
    </source>
</reference>
<dbReference type="GO" id="GO:0033072">
    <property type="term" value="P:vancomycin biosynthetic process"/>
    <property type="evidence" value="ECO:0007669"/>
    <property type="project" value="UniProtKB-ARBA"/>
</dbReference>
<dbReference type="PANTHER" id="PTHR48050">
    <property type="entry name" value="STEROL 3-BETA-GLUCOSYLTRANSFERASE"/>
    <property type="match status" value="1"/>
</dbReference>
<dbReference type="SUPFAM" id="SSF53756">
    <property type="entry name" value="UDP-Glycosyltransferase/glycogen phosphorylase"/>
    <property type="match status" value="1"/>
</dbReference>
<dbReference type="InterPro" id="IPR002213">
    <property type="entry name" value="UDP_glucos_trans"/>
</dbReference>
<keyword evidence="3" id="KW-0808">Transferase</keyword>
<proteinExistence type="predicted"/>
<dbReference type="GO" id="GO:0008194">
    <property type="term" value="F:UDP-glycosyltransferase activity"/>
    <property type="evidence" value="ECO:0007669"/>
    <property type="project" value="InterPro"/>
</dbReference>
<dbReference type="InterPro" id="IPR010610">
    <property type="entry name" value="EryCIII-like_C"/>
</dbReference>
<gene>
    <name evidence="3" type="ORF">KS4_00740</name>
</gene>
<dbReference type="Pfam" id="PF06722">
    <property type="entry name" value="EryCIII-like_C"/>
    <property type="match status" value="1"/>
</dbReference>
<protein>
    <submittedName>
        <fullName evidence="3">MurG-like transferase</fullName>
        <ecNumber evidence="3">4.3.3.5</ecNumber>
    </submittedName>
</protein>
<feature type="domain" description="Erythromycin biosynthesis protein CIII-like C-terminal" evidence="2">
    <location>
        <begin position="318"/>
        <end position="411"/>
    </location>
</feature>
<keyword evidence="3" id="KW-0456">Lyase</keyword>
<dbReference type="GO" id="GO:0005975">
    <property type="term" value="P:carbohydrate metabolic process"/>
    <property type="evidence" value="ECO:0007669"/>
    <property type="project" value="InterPro"/>
</dbReference>
<dbReference type="EC" id="4.3.3.5" evidence="3"/>
<dbReference type="EMBL" id="CP036425">
    <property type="protein sequence ID" value="QDU32046.1"/>
    <property type="molecule type" value="Genomic_DNA"/>
</dbReference>
<accession>A0A517YPB0</accession>
<feature type="domain" description="Glycosyltransferase family 28 N-terminal" evidence="1">
    <location>
        <begin position="8"/>
        <end position="125"/>
    </location>
</feature>
<evidence type="ECO:0000259" key="2">
    <source>
        <dbReference type="Pfam" id="PF06722"/>
    </source>
</evidence>
<dbReference type="OrthoDB" id="9805366at2"/>
<evidence type="ECO:0000313" key="3">
    <source>
        <dbReference type="EMBL" id="QDU32046.1"/>
    </source>
</evidence>
<evidence type="ECO:0000259" key="1">
    <source>
        <dbReference type="Pfam" id="PF03033"/>
    </source>
</evidence>